<keyword evidence="3" id="KW-0288">FMN</keyword>
<evidence type="ECO:0000256" key="1">
    <source>
        <dbReference type="ARBA" id="ARBA00012105"/>
    </source>
</evidence>
<evidence type="ECO:0000313" key="9">
    <source>
        <dbReference type="EMBL" id="CAA9391812.1"/>
    </source>
</evidence>
<dbReference type="GO" id="GO:0016779">
    <property type="term" value="F:nucleotidyltransferase activity"/>
    <property type="evidence" value="ECO:0007669"/>
    <property type="project" value="UniProtKB-KW"/>
</dbReference>
<dbReference type="SMART" id="SM00904">
    <property type="entry name" value="Flavokinase"/>
    <property type="match status" value="1"/>
</dbReference>
<sequence>MPAAISVGVNPTFDGERSRRVEAYVLDRDDLELYGCEVEVVFVKRLRGMLRFESVDELLSAMQGDVEQTREVLRAQP</sequence>
<keyword evidence="4 9" id="KW-0808">Transferase</keyword>
<dbReference type="Pfam" id="PF01687">
    <property type="entry name" value="Flavokinase"/>
    <property type="match status" value="1"/>
</dbReference>
<dbReference type="Gene3D" id="2.40.30.30">
    <property type="entry name" value="Riboflavin kinase-like"/>
    <property type="match status" value="1"/>
</dbReference>
<dbReference type="EC" id="2.7.1.26" evidence="1"/>
<dbReference type="GO" id="GO:0008531">
    <property type="term" value="F:riboflavin kinase activity"/>
    <property type="evidence" value="ECO:0007669"/>
    <property type="project" value="UniProtKB-EC"/>
</dbReference>
<dbReference type="EMBL" id="CADCUK010000187">
    <property type="protein sequence ID" value="CAA9391812.1"/>
    <property type="molecule type" value="Genomic_DNA"/>
</dbReference>
<dbReference type="PANTHER" id="PTHR22749:SF6">
    <property type="entry name" value="RIBOFLAVIN KINASE"/>
    <property type="match status" value="1"/>
</dbReference>
<evidence type="ECO:0000256" key="7">
    <source>
        <dbReference type="ARBA" id="ARBA00047880"/>
    </source>
</evidence>
<dbReference type="InterPro" id="IPR023468">
    <property type="entry name" value="Riboflavin_kinase"/>
</dbReference>
<gene>
    <name evidence="9" type="ORF">AVDCRST_MAG47-2875</name>
</gene>
<organism evidence="9">
    <name type="scientific">uncultured Nocardioidaceae bacterium</name>
    <dbReference type="NCBI Taxonomy" id="253824"/>
    <lineage>
        <taxon>Bacteria</taxon>
        <taxon>Bacillati</taxon>
        <taxon>Actinomycetota</taxon>
        <taxon>Actinomycetes</taxon>
        <taxon>Propionibacteriales</taxon>
        <taxon>Nocardioidaceae</taxon>
        <taxon>environmental samples</taxon>
    </lineage>
</organism>
<keyword evidence="6" id="KW-0067">ATP-binding</keyword>
<keyword evidence="9" id="KW-0548">Nucleotidyltransferase</keyword>
<dbReference type="GO" id="GO:0009231">
    <property type="term" value="P:riboflavin biosynthetic process"/>
    <property type="evidence" value="ECO:0007669"/>
    <property type="project" value="InterPro"/>
</dbReference>
<accession>A0A6J4NTD5</accession>
<evidence type="ECO:0000259" key="8">
    <source>
        <dbReference type="SMART" id="SM00904"/>
    </source>
</evidence>
<dbReference type="AlphaFoldDB" id="A0A6J4NTD5"/>
<evidence type="ECO:0000256" key="6">
    <source>
        <dbReference type="ARBA" id="ARBA00022840"/>
    </source>
</evidence>
<evidence type="ECO:0000256" key="2">
    <source>
        <dbReference type="ARBA" id="ARBA00022630"/>
    </source>
</evidence>
<evidence type="ECO:0000256" key="4">
    <source>
        <dbReference type="ARBA" id="ARBA00022679"/>
    </source>
</evidence>
<evidence type="ECO:0000256" key="3">
    <source>
        <dbReference type="ARBA" id="ARBA00022643"/>
    </source>
</evidence>
<dbReference type="InterPro" id="IPR015865">
    <property type="entry name" value="Riboflavin_kinase_bac/euk"/>
</dbReference>
<evidence type="ECO:0000256" key="5">
    <source>
        <dbReference type="ARBA" id="ARBA00022741"/>
    </source>
</evidence>
<dbReference type="InterPro" id="IPR023465">
    <property type="entry name" value="Riboflavin_kinase_dom_sf"/>
</dbReference>
<protein>
    <recommendedName>
        <fullName evidence="1">riboflavin kinase</fullName>
        <ecNumber evidence="1">2.7.1.26</ecNumber>
    </recommendedName>
</protein>
<keyword evidence="5" id="KW-0547">Nucleotide-binding</keyword>
<name>A0A6J4NTD5_9ACTN</name>
<keyword evidence="9" id="KW-0418">Kinase</keyword>
<reference evidence="9" key="1">
    <citation type="submission" date="2020-02" db="EMBL/GenBank/DDBJ databases">
        <authorList>
            <person name="Meier V. D."/>
        </authorList>
    </citation>
    <scope>NUCLEOTIDE SEQUENCE</scope>
    <source>
        <strain evidence="9">AVDCRST_MAG47</strain>
    </source>
</reference>
<dbReference type="GO" id="GO:0005524">
    <property type="term" value="F:ATP binding"/>
    <property type="evidence" value="ECO:0007669"/>
    <property type="project" value="UniProtKB-KW"/>
</dbReference>
<keyword evidence="2" id="KW-0285">Flavoprotein</keyword>
<feature type="domain" description="Riboflavin kinase" evidence="8">
    <location>
        <begin position="2"/>
        <end position="74"/>
    </location>
</feature>
<comment type="catalytic activity">
    <reaction evidence="7">
        <text>riboflavin + ATP = FMN + ADP + H(+)</text>
        <dbReference type="Rhea" id="RHEA:14357"/>
        <dbReference type="ChEBI" id="CHEBI:15378"/>
        <dbReference type="ChEBI" id="CHEBI:30616"/>
        <dbReference type="ChEBI" id="CHEBI:57986"/>
        <dbReference type="ChEBI" id="CHEBI:58210"/>
        <dbReference type="ChEBI" id="CHEBI:456216"/>
        <dbReference type="EC" id="2.7.1.26"/>
    </reaction>
</comment>
<dbReference type="PANTHER" id="PTHR22749">
    <property type="entry name" value="RIBOFLAVIN KINASE/FMN ADENYLYLTRANSFERASE"/>
    <property type="match status" value="1"/>
</dbReference>
<proteinExistence type="predicted"/>
<dbReference type="SUPFAM" id="SSF82114">
    <property type="entry name" value="Riboflavin kinase-like"/>
    <property type="match status" value="1"/>
</dbReference>
<dbReference type="GO" id="GO:0009398">
    <property type="term" value="P:FMN biosynthetic process"/>
    <property type="evidence" value="ECO:0007669"/>
    <property type="project" value="TreeGrafter"/>
</dbReference>